<feature type="domain" description="Enoyl reductase (ER)" evidence="1">
    <location>
        <begin position="7"/>
        <end position="365"/>
    </location>
</feature>
<dbReference type="InterPro" id="IPR013154">
    <property type="entry name" value="ADH-like_N"/>
</dbReference>
<reference evidence="3" key="2">
    <citation type="submission" date="2015-01" db="EMBL/GenBank/DDBJ databases">
        <title>Evolutionary Origins and Diversification of the Mycorrhizal Mutualists.</title>
        <authorList>
            <consortium name="DOE Joint Genome Institute"/>
            <consortium name="Mycorrhizal Genomics Consortium"/>
            <person name="Kohler A."/>
            <person name="Kuo A."/>
            <person name="Nagy L.G."/>
            <person name="Floudas D."/>
            <person name="Copeland A."/>
            <person name="Barry K.W."/>
            <person name="Cichocki N."/>
            <person name="Veneault-Fourrey C."/>
            <person name="LaButti K."/>
            <person name="Lindquist E.A."/>
            <person name="Lipzen A."/>
            <person name="Lundell T."/>
            <person name="Morin E."/>
            <person name="Murat C."/>
            <person name="Riley R."/>
            <person name="Ohm R."/>
            <person name="Sun H."/>
            <person name="Tunlid A."/>
            <person name="Henrissat B."/>
            <person name="Grigoriev I.V."/>
            <person name="Hibbett D.S."/>
            <person name="Martin F."/>
        </authorList>
    </citation>
    <scope>NUCLEOTIDE SEQUENCE [LARGE SCALE GENOMIC DNA]</scope>
    <source>
        <strain evidence="3">F 1598</strain>
    </source>
</reference>
<dbReference type="CDD" id="cd08249">
    <property type="entry name" value="enoyl_reductase_like"/>
    <property type="match status" value="1"/>
</dbReference>
<dbReference type="SMART" id="SM00829">
    <property type="entry name" value="PKS_ER"/>
    <property type="match status" value="1"/>
</dbReference>
<sequence length="374" mass="40449">MKEIIVHPLPSLTTEVHDIPIPTPADDELIIKVVVAGSNVKDWAHITAQKISVNSGDDVAGTLHAMGSEVAATGEFRIGDRVAGFHKMLEPGGAYAEYAVVPARTAFIIPQRTSFEEAATIPLVTLTAAISLFRRQSLPTPWSPFPPSNTFTPLVIYGASSALGCFAIKLASLSHIHPIIAICGSSKDYVRTLLDDSKGDKIVDYRQGVEVWKEEIRRLLVGQRPPMNALDAISANGTWIPLAQLLTDLSKNSVDPPTHPKLSVVSGAAQYTDEGIPENVDIRYTYVGTVHYGAYKPSMPKQPSDKDEVKADVEFAWVLMRYVGRMLALGKFTGHPCEVIPGGLGGVERGLNQLKAGQAKGKKFVYRIGETIGL</sequence>
<dbReference type="InParanoid" id="A0A0C3G8B1"/>
<evidence type="ECO:0000313" key="2">
    <source>
        <dbReference type="EMBL" id="KIM87994.1"/>
    </source>
</evidence>
<dbReference type="SUPFAM" id="SSF51735">
    <property type="entry name" value="NAD(P)-binding Rossmann-fold domains"/>
    <property type="match status" value="1"/>
</dbReference>
<accession>A0A0C3G8B1</accession>
<dbReference type="Pfam" id="PF08240">
    <property type="entry name" value="ADH_N"/>
    <property type="match status" value="1"/>
</dbReference>
<evidence type="ECO:0000313" key="3">
    <source>
        <dbReference type="Proteomes" id="UP000054166"/>
    </source>
</evidence>
<dbReference type="PANTHER" id="PTHR45348">
    <property type="entry name" value="HYPOTHETICAL OXIDOREDUCTASE (EUROFUNG)"/>
    <property type="match status" value="1"/>
</dbReference>
<dbReference type="InterPro" id="IPR011032">
    <property type="entry name" value="GroES-like_sf"/>
</dbReference>
<organism evidence="2 3">
    <name type="scientific">Piloderma croceum (strain F 1598)</name>
    <dbReference type="NCBI Taxonomy" id="765440"/>
    <lineage>
        <taxon>Eukaryota</taxon>
        <taxon>Fungi</taxon>
        <taxon>Dikarya</taxon>
        <taxon>Basidiomycota</taxon>
        <taxon>Agaricomycotina</taxon>
        <taxon>Agaricomycetes</taxon>
        <taxon>Agaricomycetidae</taxon>
        <taxon>Atheliales</taxon>
        <taxon>Atheliaceae</taxon>
        <taxon>Piloderma</taxon>
    </lineage>
</organism>
<keyword evidence="3" id="KW-1185">Reference proteome</keyword>
<dbReference type="EMBL" id="KN832978">
    <property type="protein sequence ID" value="KIM87994.1"/>
    <property type="molecule type" value="Genomic_DNA"/>
</dbReference>
<dbReference type="Proteomes" id="UP000054166">
    <property type="component" value="Unassembled WGS sequence"/>
</dbReference>
<dbReference type="OrthoDB" id="3233595at2759"/>
<dbReference type="Gene3D" id="3.40.50.720">
    <property type="entry name" value="NAD(P)-binding Rossmann-like Domain"/>
    <property type="match status" value="1"/>
</dbReference>
<dbReference type="SUPFAM" id="SSF50129">
    <property type="entry name" value="GroES-like"/>
    <property type="match status" value="1"/>
</dbReference>
<dbReference type="Gene3D" id="3.90.180.10">
    <property type="entry name" value="Medium-chain alcohol dehydrogenases, catalytic domain"/>
    <property type="match status" value="1"/>
</dbReference>
<gene>
    <name evidence="2" type="ORF">PILCRDRAFT_814667</name>
</gene>
<dbReference type="PANTHER" id="PTHR45348:SF5">
    <property type="entry name" value="OXIDOREDUCTASE, PUTATIVE (AFU_ORTHOLOGUE AFUA_8G01420)-RELATED"/>
    <property type="match status" value="1"/>
</dbReference>
<dbReference type="AlphaFoldDB" id="A0A0C3G8B1"/>
<dbReference type="InterPro" id="IPR036291">
    <property type="entry name" value="NAD(P)-bd_dom_sf"/>
</dbReference>
<dbReference type="InterPro" id="IPR047122">
    <property type="entry name" value="Trans-enoyl_RdTase-like"/>
</dbReference>
<dbReference type="STRING" id="765440.A0A0C3G8B1"/>
<dbReference type="HOGENOM" id="CLU_026673_16_0_1"/>
<dbReference type="InterPro" id="IPR020843">
    <property type="entry name" value="ER"/>
</dbReference>
<reference evidence="2 3" key="1">
    <citation type="submission" date="2014-04" db="EMBL/GenBank/DDBJ databases">
        <authorList>
            <consortium name="DOE Joint Genome Institute"/>
            <person name="Kuo A."/>
            <person name="Tarkka M."/>
            <person name="Buscot F."/>
            <person name="Kohler A."/>
            <person name="Nagy L.G."/>
            <person name="Floudas D."/>
            <person name="Copeland A."/>
            <person name="Barry K.W."/>
            <person name="Cichocki N."/>
            <person name="Veneault-Fourrey C."/>
            <person name="LaButti K."/>
            <person name="Lindquist E.A."/>
            <person name="Lipzen A."/>
            <person name="Lundell T."/>
            <person name="Morin E."/>
            <person name="Murat C."/>
            <person name="Sun H."/>
            <person name="Tunlid A."/>
            <person name="Henrissat B."/>
            <person name="Grigoriev I.V."/>
            <person name="Hibbett D.S."/>
            <person name="Martin F."/>
            <person name="Nordberg H.P."/>
            <person name="Cantor M.N."/>
            <person name="Hua S.X."/>
        </authorList>
    </citation>
    <scope>NUCLEOTIDE SEQUENCE [LARGE SCALE GENOMIC DNA]</scope>
    <source>
        <strain evidence="2 3">F 1598</strain>
    </source>
</reference>
<protein>
    <recommendedName>
        <fullName evidence="1">Enoyl reductase (ER) domain-containing protein</fullName>
    </recommendedName>
</protein>
<dbReference type="GO" id="GO:0016651">
    <property type="term" value="F:oxidoreductase activity, acting on NAD(P)H"/>
    <property type="evidence" value="ECO:0007669"/>
    <property type="project" value="InterPro"/>
</dbReference>
<proteinExistence type="predicted"/>
<name>A0A0C3G8B1_PILCF</name>
<evidence type="ECO:0000259" key="1">
    <source>
        <dbReference type="SMART" id="SM00829"/>
    </source>
</evidence>